<gene>
    <name evidence="1" type="ORF">CUR83_03340</name>
</gene>
<sequence length="65" mass="7564">MALDLSNSRRECKQGVTDYFYIMLNLNDELPTLSNMSRNQDKRRPPNFLSIQAQKVEEAGLLEIF</sequence>
<evidence type="ECO:0000313" key="2">
    <source>
        <dbReference type="Proteomes" id="UP001243298"/>
    </source>
</evidence>
<accession>A0ABT6IQK6</accession>
<dbReference type="EMBL" id="PGFT01000001">
    <property type="protein sequence ID" value="MDH4904113.1"/>
    <property type="molecule type" value="Genomic_DNA"/>
</dbReference>
<keyword evidence="2" id="KW-1185">Reference proteome</keyword>
<comment type="caution">
    <text evidence="1">The sequence shown here is derived from an EMBL/GenBank/DDBJ whole genome shotgun (WGS) entry which is preliminary data.</text>
</comment>
<evidence type="ECO:0000313" key="1">
    <source>
        <dbReference type="EMBL" id="MDH4904113.1"/>
    </source>
</evidence>
<reference evidence="1 2" key="1">
    <citation type="submission" date="2017-11" db="EMBL/GenBank/DDBJ databases">
        <title>Whole genome sequencing of Psychrobacter pocilloporae S6-60T(=JCM 31058T=LMG 29157T).</title>
        <authorList>
            <person name="Das S.K."/>
        </authorList>
    </citation>
    <scope>NUCLEOTIDE SEQUENCE [LARGE SCALE GENOMIC DNA]</scope>
    <source>
        <strain evidence="1 2">S6-60</strain>
    </source>
</reference>
<name>A0ABT6IQK6_9GAMM</name>
<proteinExistence type="predicted"/>
<organism evidence="1 2">
    <name type="scientific">Psychrobacter pocilloporae</name>
    <dbReference type="NCBI Taxonomy" id="1775882"/>
    <lineage>
        <taxon>Bacteria</taxon>
        <taxon>Pseudomonadati</taxon>
        <taxon>Pseudomonadota</taxon>
        <taxon>Gammaproteobacteria</taxon>
        <taxon>Moraxellales</taxon>
        <taxon>Moraxellaceae</taxon>
        <taxon>Psychrobacter</taxon>
    </lineage>
</organism>
<dbReference type="Proteomes" id="UP001243298">
    <property type="component" value="Unassembled WGS sequence"/>
</dbReference>
<protein>
    <submittedName>
        <fullName evidence="1">Uncharacterized protein</fullName>
    </submittedName>
</protein>